<organism evidence="1 2">
    <name type="scientific">Pyricularia oryzae</name>
    <name type="common">Rice blast fungus</name>
    <name type="synonym">Magnaporthe oryzae</name>
    <dbReference type="NCBI Taxonomy" id="318829"/>
    <lineage>
        <taxon>Eukaryota</taxon>
        <taxon>Fungi</taxon>
        <taxon>Dikarya</taxon>
        <taxon>Ascomycota</taxon>
        <taxon>Pezizomycotina</taxon>
        <taxon>Sordariomycetes</taxon>
        <taxon>Sordariomycetidae</taxon>
        <taxon>Magnaporthales</taxon>
        <taxon>Pyriculariaceae</taxon>
        <taxon>Pyricularia</taxon>
    </lineage>
</organism>
<dbReference type="PANTHER" id="PTHR10963">
    <property type="entry name" value="GLYCOSYL HYDROLASE-RELATED"/>
    <property type="match status" value="1"/>
</dbReference>
<dbReference type="GO" id="GO:0004553">
    <property type="term" value="F:hydrolase activity, hydrolyzing O-glycosyl compounds"/>
    <property type="evidence" value="ECO:0007669"/>
    <property type="project" value="InterPro"/>
</dbReference>
<dbReference type="OMA" id="NEVQTYT"/>
<dbReference type="EMBL" id="CP034209">
    <property type="protein sequence ID" value="QBZ63657.1"/>
    <property type="molecule type" value="Genomic_DNA"/>
</dbReference>
<dbReference type="Proteomes" id="UP000294847">
    <property type="component" value="Chromosome 6"/>
</dbReference>
<gene>
    <name evidence="1" type="ORF">PoMZ_05343</name>
</gene>
<accession>A0A4P7NN22</accession>
<evidence type="ECO:0000313" key="1">
    <source>
        <dbReference type="EMBL" id="QBZ63657.1"/>
    </source>
</evidence>
<dbReference type="SUPFAM" id="SSF49899">
    <property type="entry name" value="Concanavalin A-like lectins/glucanases"/>
    <property type="match status" value="1"/>
</dbReference>
<evidence type="ECO:0000313" key="2">
    <source>
        <dbReference type="Proteomes" id="UP000294847"/>
    </source>
</evidence>
<dbReference type="CDD" id="cd02182">
    <property type="entry name" value="GH16_Strep_laminarinase_like"/>
    <property type="match status" value="1"/>
</dbReference>
<dbReference type="InterPro" id="IPR013320">
    <property type="entry name" value="ConA-like_dom_sf"/>
</dbReference>
<dbReference type="PROSITE" id="PS51762">
    <property type="entry name" value="GH16_2"/>
    <property type="match status" value="1"/>
</dbReference>
<dbReference type="GO" id="GO:0005975">
    <property type="term" value="P:carbohydrate metabolic process"/>
    <property type="evidence" value="ECO:0007669"/>
    <property type="project" value="InterPro"/>
</dbReference>
<sequence length="282" mass="30733">MLFQTSTILALLPALAAAIRAPNKEGLKLVFEETFSGAAGASVNEDVWQIALNINSNNEHQVYTTSNENMQISGGGSFQIVPRRHADGSWTSGRIESRDAWTAPPGGVMQVESSIRLGWNLQGSKQGIWPAFWMLGDALRHGTGWPQCGEIDIMEQVSGAPTAYATVHCDVYPGGRCQEPLGRQGTTSMSDDDWHTWAVKIDRSDDDWTRQVITWTKDGAEFHRLTGDMIGDQGTWGTLAHSPLYVLLNVAVGGNWPGAPNDATLDGYGSMMEIQYVAVYTS</sequence>
<dbReference type="PANTHER" id="PTHR10963:SF60">
    <property type="entry name" value="GRAM-NEGATIVE BACTERIA-BINDING PROTEIN 1-RELATED"/>
    <property type="match status" value="1"/>
</dbReference>
<dbReference type="Pfam" id="PF26113">
    <property type="entry name" value="GH16_XgeA"/>
    <property type="match status" value="1"/>
</dbReference>
<reference evidence="1 2" key="1">
    <citation type="journal article" date="2019" name="Mol. Biol. Evol.">
        <title>Blast fungal genomes show frequent chromosomal changes, gene gains and losses, and effector gene turnover.</title>
        <authorList>
            <person name="Gomez Luciano L.B."/>
            <person name="Jason Tsai I."/>
            <person name="Chuma I."/>
            <person name="Tosa Y."/>
            <person name="Chen Y.H."/>
            <person name="Li J.Y."/>
            <person name="Li M.Y."/>
            <person name="Jade Lu M.Y."/>
            <person name="Nakayashiki H."/>
            <person name="Li W.H."/>
        </authorList>
    </citation>
    <scope>NUCLEOTIDE SEQUENCE [LARGE SCALE GENOMIC DNA]</scope>
    <source>
        <strain evidence="1">MZ5-1-6</strain>
    </source>
</reference>
<dbReference type="VEuPathDB" id="FungiDB:M_BR32_EuGene_00089231"/>
<dbReference type="AlphaFoldDB" id="A0A4P7NN22"/>
<proteinExistence type="predicted"/>
<dbReference type="InterPro" id="IPR050546">
    <property type="entry name" value="Glycosyl_Hydrlase_16"/>
</dbReference>
<protein>
    <submittedName>
        <fullName evidence="1">Uncharacterized protein</fullName>
    </submittedName>
</protein>
<dbReference type="InterPro" id="IPR000757">
    <property type="entry name" value="Beta-glucanase-like"/>
</dbReference>
<dbReference type="SMR" id="A0A4P7NN22"/>
<dbReference type="Gene3D" id="2.60.120.200">
    <property type="match status" value="1"/>
</dbReference>
<name>A0A4P7NN22_PYROR</name>